<dbReference type="AlphaFoldDB" id="A0A9X0AX52"/>
<sequence length="141" mass="16685">MHCCKRLFLCMRKTFFKKLFITYICFIGKYSITEWLTNRSSISILFRETSSSFFCIEDVHFTLTAVYIQTTPPPFLFNLHEPPTKLLRQRMPEETRIRYLGILFRHPSDTFHAAYMYCGTAPLPIPGKTKLTADCMKMMRF</sequence>
<evidence type="ECO:0000313" key="1">
    <source>
        <dbReference type="EMBL" id="KAJ8070565.1"/>
    </source>
</evidence>
<reference evidence="1" key="1">
    <citation type="submission" date="2022-11" db="EMBL/GenBank/DDBJ databases">
        <title>Genome Resource of Sclerotinia nivalis Strain SnTB1, a Plant Pathogen Isolated from American Ginseng.</title>
        <authorList>
            <person name="Fan S."/>
        </authorList>
    </citation>
    <scope>NUCLEOTIDE SEQUENCE</scope>
    <source>
        <strain evidence="1">SnTB1</strain>
    </source>
</reference>
<comment type="caution">
    <text evidence="1">The sequence shown here is derived from an EMBL/GenBank/DDBJ whole genome shotgun (WGS) entry which is preliminary data.</text>
</comment>
<evidence type="ECO:0000313" key="2">
    <source>
        <dbReference type="Proteomes" id="UP001152300"/>
    </source>
</evidence>
<organism evidence="1 2">
    <name type="scientific">Sclerotinia nivalis</name>
    <dbReference type="NCBI Taxonomy" id="352851"/>
    <lineage>
        <taxon>Eukaryota</taxon>
        <taxon>Fungi</taxon>
        <taxon>Dikarya</taxon>
        <taxon>Ascomycota</taxon>
        <taxon>Pezizomycotina</taxon>
        <taxon>Leotiomycetes</taxon>
        <taxon>Helotiales</taxon>
        <taxon>Sclerotiniaceae</taxon>
        <taxon>Sclerotinia</taxon>
    </lineage>
</organism>
<dbReference type="Proteomes" id="UP001152300">
    <property type="component" value="Unassembled WGS sequence"/>
</dbReference>
<accession>A0A9X0AX52</accession>
<keyword evidence="2" id="KW-1185">Reference proteome</keyword>
<protein>
    <submittedName>
        <fullName evidence="1">Uncharacterized protein</fullName>
    </submittedName>
</protein>
<dbReference type="EMBL" id="JAPEIS010000001">
    <property type="protein sequence ID" value="KAJ8070565.1"/>
    <property type="molecule type" value="Genomic_DNA"/>
</dbReference>
<gene>
    <name evidence="1" type="ORF">OCU04_000939</name>
</gene>
<name>A0A9X0AX52_9HELO</name>
<proteinExistence type="predicted"/>